<proteinExistence type="predicted"/>
<evidence type="ECO:0000313" key="1">
    <source>
        <dbReference type="EMBL" id="RZU02001.1"/>
    </source>
</evidence>
<comment type="caution">
    <text evidence="1">The sequence shown here is derived from an EMBL/GenBank/DDBJ whole genome shotgun (WGS) entry which is preliminary data.</text>
</comment>
<gene>
    <name evidence="1" type="ORF">EV670_0019</name>
</gene>
<evidence type="ECO:0008006" key="3">
    <source>
        <dbReference type="Google" id="ProtNLM"/>
    </source>
</evidence>
<dbReference type="OrthoDB" id="334393at2"/>
<dbReference type="Gene3D" id="2.30.110.10">
    <property type="entry name" value="Electron Transport, Fmn-binding Protein, Chain A"/>
    <property type="match status" value="1"/>
</dbReference>
<dbReference type="SUPFAM" id="SSF50475">
    <property type="entry name" value="FMN-binding split barrel"/>
    <property type="match status" value="1"/>
</dbReference>
<accession>A0A4Q7VYY8</accession>
<sequence>MDATPAPLQLDAATVTFIEGGVSIIVGSCGADGVPSVVRAVGCRVSADRALMTVLLVASQCSALLEQLRGGGPIAVVFTEPPTHRALQLKAPGATVAEATPTDWATATRHQQQFAAAIDALGFGHDFACAIHSWRPGDMVAAHFRPTEAYDQTPGPNAGSALKAACA</sequence>
<evidence type="ECO:0000313" key="2">
    <source>
        <dbReference type="Proteomes" id="UP000293671"/>
    </source>
</evidence>
<reference evidence="1 2" key="1">
    <citation type="submission" date="2019-02" db="EMBL/GenBank/DDBJ databases">
        <title>Genomic Encyclopedia of Type Strains, Phase IV (KMG-IV): sequencing the most valuable type-strain genomes for metagenomic binning, comparative biology and taxonomic classification.</title>
        <authorList>
            <person name="Goeker M."/>
        </authorList>
    </citation>
    <scope>NUCLEOTIDE SEQUENCE [LARGE SCALE GENOMIC DNA]</scope>
    <source>
        <strain evidence="1 2">DSM 19570</strain>
    </source>
</reference>
<dbReference type="EMBL" id="SHKP01000004">
    <property type="protein sequence ID" value="RZU02001.1"/>
    <property type="molecule type" value="Genomic_DNA"/>
</dbReference>
<dbReference type="RefSeq" id="WP_130429795.1">
    <property type="nucleotide sequence ID" value="NZ_SHKP01000004.1"/>
</dbReference>
<protein>
    <recommendedName>
        <fullName evidence="3">Pyridoxamine 5'-phosphate oxidase</fullName>
    </recommendedName>
</protein>
<name>A0A4Q7VYY8_9BURK</name>
<dbReference type="AlphaFoldDB" id="A0A4Q7VYY8"/>
<organism evidence="1 2">
    <name type="scientific">Rivibacter subsaxonicus</name>
    <dbReference type="NCBI Taxonomy" id="457575"/>
    <lineage>
        <taxon>Bacteria</taxon>
        <taxon>Pseudomonadati</taxon>
        <taxon>Pseudomonadota</taxon>
        <taxon>Betaproteobacteria</taxon>
        <taxon>Burkholderiales</taxon>
        <taxon>Rivibacter</taxon>
    </lineage>
</organism>
<dbReference type="Proteomes" id="UP000293671">
    <property type="component" value="Unassembled WGS sequence"/>
</dbReference>
<dbReference type="InterPro" id="IPR012349">
    <property type="entry name" value="Split_barrel_FMN-bd"/>
</dbReference>
<keyword evidence="2" id="KW-1185">Reference proteome</keyword>